<feature type="transmembrane region" description="Helical" evidence="8">
    <location>
        <begin position="362"/>
        <end position="381"/>
    </location>
</feature>
<evidence type="ECO:0000259" key="9">
    <source>
        <dbReference type="Pfam" id="PF13231"/>
    </source>
</evidence>
<dbReference type="Pfam" id="PF13231">
    <property type="entry name" value="PMT_2"/>
    <property type="match status" value="1"/>
</dbReference>
<dbReference type="InterPro" id="IPR038731">
    <property type="entry name" value="RgtA/B/C-like"/>
</dbReference>
<reference evidence="10" key="1">
    <citation type="submission" date="2022-01" db="EMBL/GenBank/DDBJ databases">
        <title>Gillisia lutea sp. nov., isolated from marine plastic residues from the Malvarosa beach (Valencia, Spain).</title>
        <authorList>
            <person name="Vidal-Verdu A."/>
            <person name="Molina-Menor E."/>
            <person name="Satari L."/>
            <person name="Pascual J."/>
            <person name="Pereto J."/>
            <person name="Porcar M."/>
        </authorList>
    </citation>
    <scope>NUCLEOTIDE SEQUENCE</scope>
    <source>
        <strain evidence="10">M10.2A</strain>
    </source>
</reference>
<dbReference type="Proteomes" id="UP001179363">
    <property type="component" value="Unassembled WGS sequence"/>
</dbReference>
<feature type="transmembrane region" description="Helical" evidence="8">
    <location>
        <begin position="236"/>
        <end position="255"/>
    </location>
</feature>
<evidence type="ECO:0000256" key="8">
    <source>
        <dbReference type="SAM" id="Phobius"/>
    </source>
</evidence>
<feature type="transmembrane region" description="Helical" evidence="8">
    <location>
        <begin position="211"/>
        <end position="229"/>
    </location>
</feature>
<keyword evidence="11" id="KW-1185">Reference proteome</keyword>
<dbReference type="EC" id="2.4.-.-" evidence="10"/>
<keyword evidence="3 10" id="KW-0328">Glycosyltransferase</keyword>
<gene>
    <name evidence="10" type="ORF">L1I30_10850</name>
</gene>
<proteinExistence type="predicted"/>
<sequence length="518" mass="59951">MQSKSEINQIIGQSSGFFKRAYNLGPWLFIAAGIIYVVFHLLTLKISPIPWFDETFFASLTSSYTSVGEFNLDIAPYEHNDELLLYGPIYFWITSWVTRIIGFGIFSFRLTGLIASFCCIFIFYKILSLYLTKRNLVYLITAAFALDSLFNSNMHTGRMDSLALFFALSSIYIYLKTIQQNNYKNKVKLIAFSFSGLLFSLALLTTPRIGILLLALAIMQFIQLIKVFSIKNVTRLLVFWSTILITYIIWIFYAFGSIEGLLSYYSEFTEYVSSGLFFPKQQIPLVIITFLAFIAGAVVNYNKYLSKPVVLSTLSVLCFYFLVSDRGQYSVIIAPFQYLLIGMTVVLLLSYLRRESSAFKKLLYYSPLALILIYNLAFFSLKGLTLYIAHETRNPEYVTSFMKSQLTPDSKVVGDEAYYYAVKHAGGDFQYISIFKNVTEREHYQRMVYDYDYIAWSDKLQREHPYILDTYRKNSKLIEIARFNHYQNKDMPLVTLFLTSLNVPVKRSYSGTLYKRIK</sequence>
<feature type="transmembrane region" description="Helical" evidence="8">
    <location>
        <begin position="308"/>
        <end position="323"/>
    </location>
</feature>
<comment type="subcellular location">
    <subcellularLocation>
        <location evidence="1">Cell membrane</location>
        <topology evidence="1">Multi-pass membrane protein</topology>
    </subcellularLocation>
</comment>
<dbReference type="RefSeq" id="WP_236134314.1">
    <property type="nucleotide sequence ID" value="NZ_JAKGTH010000009.1"/>
</dbReference>
<keyword evidence="6 8" id="KW-1133">Transmembrane helix</keyword>
<keyword evidence="7 8" id="KW-0472">Membrane</keyword>
<evidence type="ECO:0000313" key="10">
    <source>
        <dbReference type="EMBL" id="MCF4102167.1"/>
    </source>
</evidence>
<name>A0ABS9EH16_9FLAO</name>
<feature type="transmembrane region" description="Helical" evidence="8">
    <location>
        <begin position="21"/>
        <end position="42"/>
    </location>
</feature>
<feature type="transmembrane region" description="Helical" evidence="8">
    <location>
        <begin position="159"/>
        <end position="175"/>
    </location>
</feature>
<evidence type="ECO:0000256" key="5">
    <source>
        <dbReference type="ARBA" id="ARBA00022692"/>
    </source>
</evidence>
<keyword evidence="2" id="KW-1003">Cell membrane</keyword>
<evidence type="ECO:0000256" key="7">
    <source>
        <dbReference type="ARBA" id="ARBA00023136"/>
    </source>
</evidence>
<organism evidence="10 11">
    <name type="scientific">Gillisia lutea</name>
    <dbReference type="NCBI Taxonomy" id="2909668"/>
    <lineage>
        <taxon>Bacteria</taxon>
        <taxon>Pseudomonadati</taxon>
        <taxon>Bacteroidota</taxon>
        <taxon>Flavobacteriia</taxon>
        <taxon>Flavobacteriales</taxon>
        <taxon>Flavobacteriaceae</taxon>
        <taxon>Gillisia</taxon>
    </lineage>
</organism>
<evidence type="ECO:0000256" key="6">
    <source>
        <dbReference type="ARBA" id="ARBA00022989"/>
    </source>
</evidence>
<evidence type="ECO:0000256" key="3">
    <source>
        <dbReference type="ARBA" id="ARBA00022676"/>
    </source>
</evidence>
<comment type="caution">
    <text evidence="10">The sequence shown here is derived from an EMBL/GenBank/DDBJ whole genome shotgun (WGS) entry which is preliminary data.</text>
</comment>
<feature type="transmembrane region" description="Helical" evidence="8">
    <location>
        <begin position="187"/>
        <end position="205"/>
    </location>
</feature>
<dbReference type="PANTHER" id="PTHR33908">
    <property type="entry name" value="MANNOSYLTRANSFERASE YKCB-RELATED"/>
    <property type="match status" value="1"/>
</dbReference>
<feature type="transmembrane region" description="Helical" evidence="8">
    <location>
        <begin position="283"/>
        <end position="301"/>
    </location>
</feature>
<evidence type="ECO:0000256" key="1">
    <source>
        <dbReference type="ARBA" id="ARBA00004651"/>
    </source>
</evidence>
<keyword evidence="4 10" id="KW-0808">Transferase</keyword>
<evidence type="ECO:0000313" key="11">
    <source>
        <dbReference type="Proteomes" id="UP001179363"/>
    </source>
</evidence>
<feature type="domain" description="Glycosyltransferase RgtA/B/C/D-like" evidence="9">
    <location>
        <begin position="88"/>
        <end position="239"/>
    </location>
</feature>
<protein>
    <submittedName>
        <fullName evidence="10">Glycosyltransferase family 39 protein</fullName>
        <ecNumber evidence="10">2.4.-.-</ecNumber>
    </submittedName>
</protein>
<feature type="transmembrane region" description="Helical" evidence="8">
    <location>
        <begin position="329"/>
        <end position="350"/>
    </location>
</feature>
<feature type="transmembrane region" description="Helical" evidence="8">
    <location>
        <begin position="100"/>
        <end position="124"/>
    </location>
</feature>
<keyword evidence="5 8" id="KW-0812">Transmembrane</keyword>
<dbReference type="InterPro" id="IPR050297">
    <property type="entry name" value="LipidA_mod_glycosyltrf_83"/>
</dbReference>
<evidence type="ECO:0000256" key="2">
    <source>
        <dbReference type="ARBA" id="ARBA00022475"/>
    </source>
</evidence>
<dbReference type="GO" id="GO:0016757">
    <property type="term" value="F:glycosyltransferase activity"/>
    <property type="evidence" value="ECO:0007669"/>
    <property type="project" value="UniProtKB-KW"/>
</dbReference>
<dbReference type="EMBL" id="JAKGTH010000009">
    <property type="protein sequence ID" value="MCF4102167.1"/>
    <property type="molecule type" value="Genomic_DNA"/>
</dbReference>
<evidence type="ECO:0000256" key="4">
    <source>
        <dbReference type="ARBA" id="ARBA00022679"/>
    </source>
</evidence>
<accession>A0ABS9EH16</accession>
<dbReference type="PANTHER" id="PTHR33908:SF3">
    <property type="entry name" value="UNDECAPRENYL PHOSPHATE-ALPHA-4-AMINO-4-DEOXY-L-ARABINOSE ARABINOSYL TRANSFERASE"/>
    <property type="match status" value="1"/>
</dbReference>